<dbReference type="Gene3D" id="3.40.50.720">
    <property type="entry name" value="NAD(P)-binding Rossmann-like Domain"/>
    <property type="match status" value="1"/>
</dbReference>
<sequence>MPTELHVIFGTGPVGCWTARALRSQGCAVRAVNRSGVRPGLMPADVEMVKADVADPTQAATAATGASVVYQALNPPYHLWHEFFPALQAAALAAAKTANARYVSIENLYMYDSSKSMNEASPVAPVSGKGALRQKMAEQVMAAHTRGEVRTTTLRSSDYYGPGVLGSALGERVFGNLVAGKTAQLSGSTTMPHSFAYIEDVGLAAAALGRHDKALGQVWIAPHAPVRTQGQMVEEACRVLGVDPRISAVSPLMMRVVGLFVPAARASVEMMYEFTAPFVVDSSRIEREFDLGRLNFQVQHPHINQPEAGKRGSVLRWDTAI</sequence>
<dbReference type="InterPro" id="IPR036291">
    <property type="entry name" value="NAD(P)-bd_dom_sf"/>
</dbReference>
<organism evidence="2 3">
    <name type="scientific">Denitratimonas tolerans</name>
    <dbReference type="NCBI Taxonomy" id="1338420"/>
    <lineage>
        <taxon>Bacteria</taxon>
        <taxon>Pseudomonadati</taxon>
        <taxon>Pseudomonadota</taxon>
        <taxon>Gammaproteobacteria</taxon>
        <taxon>Lysobacterales</taxon>
        <taxon>Lysobacteraceae</taxon>
        <taxon>Denitratimonas</taxon>
    </lineage>
</organism>
<reference evidence="2 3" key="1">
    <citation type="journal article" date="2016" name="Antonie Van Leeuwenhoek">
        <title>Denitratimonas tolerans gen. nov., sp. nov., a denitrifying bacterium isolated from a bioreactor for tannery wastewater treatment.</title>
        <authorList>
            <person name="Han S.I."/>
            <person name="Kim J.O."/>
            <person name="Lee Y.R."/>
            <person name="Ekpeghere K.I."/>
            <person name="Koh S.C."/>
            <person name="Whang K.S."/>
        </authorList>
    </citation>
    <scope>NUCLEOTIDE SEQUENCE [LARGE SCALE GENOMIC DNA]</scope>
    <source>
        <strain evidence="2 3">KACC 17565</strain>
    </source>
</reference>
<gene>
    <name evidence="2" type="ORF">WB794_13350</name>
</gene>
<evidence type="ECO:0000313" key="2">
    <source>
        <dbReference type="EMBL" id="MEJ1250644.1"/>
    </source>
</evidence>
<accession>A0AAW9REE4</accession>
<dbReference type="AlphaFoldDB" id="A0AAW9REE4"/>
<comment type="caution">
    <text evidence="2">The sequence shown here is derived from an EMBL/GenBank/DDBJ whole genome shotgun (WGS) entry which is preliminary data.</text>
</comment>
<dbReference type="Pfam" id="PF01370">
    <property type="entry name" value="Epimerase"/>
    <property type="match status" value="1"/>
</dbReference>
<proteinExistence type="predicted"/>
<dbReference type="RefSeq" id="WP_337336345.1">
    <property type="nucleotide sequence ID" value="NZ_JBBDHC010000032.1"/>
</dbReference>
<dbReference type="Proteomes" id="UP001364472">
    <property type="component" value="Unassembled WGS sequence"/>
</dbReference>
<keyword evidence="3" id="KW-1185">Reference proteome</keyword>
<evidence type="ECO:0000259" key="1">
    <source>
        <dbReference type="Pfam" id="PF01370"/>
    </source>
</evidence>
<dbReference type="InterPro" id="IPR001509">
    <property type="entry name" value="Epimerase_deHydtase"/>
</dbReference>
<feature type="domain" description="NAD-dependent epimerase/dehydratase" evidence="1">
    <location>
        <begin position="10"/>
        <end position="213"/>
    </location>
</feature>
<evidence type="ECO:0000313" key="3">
    <source>
        <dbReference type="Proteomes" id="UP001364472"/>
    </source>
</evidence>
<name>A0AAW9REE4_9GAMM</name>
<dbReference type="SUPFAM" id="SSF51735">
    <property type="entry name" value="NAD(P)-binding Rossmann-fold domains"/>
    <property type="match status" value="1"/>
</dbReference>
<protein>
    <submittedName>
        <fullName evidence="2">NAD-dependent epimerase/dehydratase family protein</fullName>
    </submittedName>
</protein>
<dbReference type="EMBL" id="JBBDHC010000032">
    <property type="protein sequence ID" value="MEJ1250644.1"/>
    <property type="molecule type" value="Genomic_DNA"/>
</dbReference>